<dbReference type="GO" id="GO:0009289">
    <property type="term" value="C:pilus"/>
    <property type="evidence" value="ECO:0007669"/>
    <property type="project" value="UniProtKB-SubCell"/>
</dbReference>
<dbReference type="InterPro" id="IPR008966">
    <property type="entry name" value="Adhesion_dom_sf"/>
</dbReference>
<evidence type="ECO:0000256" key="5">
    <source>
        <dbReference type="SAM" id="SignalP"/>
    </source>
</evidence>
<dbReference type="RefSeq" id="WP_008916320.1">
    <property type="nucleotide sequence ID" value="NZ_CM001773.1"/>
</dbReference>
<comment type="subcellular location">
    <subcellularLocation>
        <location evidence="1">Fimbrium</location>
    </subcellularLocation>
</comment>
<dbReference type="Pfam" id="PF00419">
    <property type="entry name" value="Fimbrial"/>
    <property type="match status" value="1"/>
</dbReference>
<dbReference type="PATRIC" id="fig|1141660.3.peg.2556"/>
<dbReference type="Gene3D" id="2.60.40.1090">
    <property type="entry name" value="Fimbrial-type adhesion domain"/>
    <property type="match status" value="1"/>
</dbReference>
<evidence type="ECO:0000313" key="8">
    <source>
        <dbReference type="Proteomes" id="UP000010290"/>
    </source>
</evidence>
<accession>K8W7N1</accession>
<organism evidence="7 8">
    <name type="scientific">Providencia sneebia DSM 19967</name>
    <dbReference type="NCBI Taxonomy" id="1141660"/>
    <lineage>
        <taxon>Bacteria</taxon>
        <taxon>Pseudomonadati</taxon>
        <taxon>Pseudomonadota</taxon>
        <taxon>Gammaproteobacteria</taxon>
        <taxon>Enterobacterales</taxon>
        <taxon>Morganellaceae</taxon>
        <taxon>Providencia</taxon>
    </lineage>
</organism>
<evidence type="ECO:0000256" key="1">
    <source>
        <dbReference type="ARBA" id="ARBA00004561"/>
    </source>
</evidence>
<keyword evidence="8" id="KW-1185">Reference proteome</keyword>
<keyword evidence="3 5" id="KW-0732">Signal</keyword>
<comment type="similarity">
    <text evidence="2">Belongs to the fimbrial protein family.</text>
</comment>
<dbReference type="InterPro" id="IPR036937">
    <property type="entry name" value="Adhesion_dom_fimbrial_sf"/>
</dbReference>
<evidence type="ECO:0000313" key="7">
    <source>
        <dbReference type="EMBL" id="EKT55851.1"/>
    </source>
</evidence>
<keyword evidence="4" id="KW-0281">Fimbrium</keyword>
<dbReference type="PANTHER" id="PTHR33420">
    <property type="entry name" value="FIMBRIAL SUBUNIT ELFA-RELATED"/>
    <property type="match status" value="1"/>
</dbReference>
<dbReference type="Proteomes" id="UP000010290">
    <property type="component" value="Chromosome"/>
</dbReference>
<dbReference type="OrthoDB" id="6455611at2"/>
<dbReference type="InterPro" id="IPR000259">
    <property type="entry name" value="Adhesion_dom_fimbrial"/>
</dbReference>
<evidence type="ECO:0000256" key="4">
    <source>
        <dbReference type="ARBA" id="ARBA00023263"/>
    </source>
</evidence>
<dbReference type="InterPro" id="IPR050263">
    <property type="entry name" value="Bact_Fimbrial_Adh_Pro"/>
</dbReference>
<dbReference type="SUPFAM" id="SSF49401">
    <property type="entry name" value="Bacterial adhesins"/>
    <property type="match status" value="1"/>
</dbReference>
<evidence type="ECO:0000256" key="3">
    <source>
        <dbReference type="ARBA" id="ARBA00022729"/>
    </source>
</evidence>
<proteinExistence type="inferred from homology"/>
<evidence type="ECO:0000259" key="6">
    <source>
        <dbReference type="Pfam" id="PF00419"/>
    </source>
</evidence>
<feature type="chain" id="PRO_5003920921" evidence="5">
    <location>
        <begin position="19"/>
        <end position="178"/>
    </location>
</feature>
<dbReference type="AlphaFoldDB" id="K8W7N1"/>
<dbReference type="EMBL" id="AKKN01000010">
    <property type="protein sequence ID" value="EKT55851.1"/>
    <property type="molecule type" value="Genomic_DNA"/>
</dbReference>
<gene>
    <name evidence="7" type="ORF">OO7_12819</name>
</gene>
<dbReference type="PANTHER" id="PTHR33420:SF12">
    <property type="entry name" value="FIMBRIN-LIKE PROTEIN FIMI-RELATED"/>
    <property type="match status" value="1"/>
</dbReference>
<dbReference type="HOGENOM" id="CLU_088965_0_0_6"/>
<feature type="signal peptide" evidence="5">
    <location>
        <begin position="1"/>
        <end position="18"/>
    </location>
</feature>
<dbReference type="GO" id="GO:0043709">
    <property type="term" value="P:cell adhesion involved in single-species biofilm formation"/>
    <property type="evidence" value="ECO:0007669"/>
    <property type="project" value="TreeGrafter"/>
</dbReference>
<name>K8W7N1_9GAMM</name>
<reference evidence="7 8" key="1">
    <citation type="journal article" date="2012" name="BMC Genomics">
        <title>Comparative genomics of bacteria in the genus Providencia isolated from wild Drosophila melanogaster.</title>
        <authorList>
            <person name="Galac M.R."/>
            <person name="Lazzaro B.P."/>
        </authorList>
    </citation>
    <scope>NUCLEOTIDE SEQUENCE [LARGE SCALE GENOMIC DNA]</scope>
    <source>
        <strain evidence="7 8">DSM 19967</strain>
    </source>
</reference>
<sequence length="178" mass="19155">MKGLMLGLLLLVSPLMEAGNKWQVQLPGGGMRFQGELIAEACSVEISDRNLTVNMGQLRTNMLNAPGQDTDPVIFDIHLRECSDAVSQYVSITFSGVANDQNPQIFSVGNGPDTATGVGLAIFDSKNTLIPINSAPQKIARTSNGDMTLHFTAKYRATSYQVTGGKADVQALFLLTYE</sequence>
<feature type="domain" description="Fimbrial-type adhesion" evidence="6">
    <location>
        <begin position="32"/>
        <end position="177"/>
    </location>
</feature>
<comment type="caution">
    <text evidence="7">The sequence shown here is derived from an EMBL/GenBank/DDBJ whole genome shotgun (WGS) entry which is preliminary data.</text>
</comment>
<evidence type="ECO:0000256" key="2">
    <source>
        <dbReference type="ARBA" id="ARBA00006671"/>
    </source>
</evidence>
<protein>
    <submittedName>
        <fullName evidence="7">Fimbrial subunit FimI</fullName>
    </submittedName>
</protein>